<accession>A0A378JVQ5</accession>
<keyword evidence="4" id="KW-1185">Reference proteome</keyword>
<protein>
    <submittedName>
        <fullName evidence="3">Inner membrane protein AmpE</fullName>
    </submittedName>
</protein>
<feature type="transmembrane region" description="Helical" evidence="1">
    <location>
        <begin position="77"/>
        <end position="96"/>
    </location>
</feature>
<evidence type="ECO:0000313" key="5">
    <source>
        <dbReference type="Proteomes" id="UP000254040"/>
    </source>
</evidence>
<dbReference type="GO" id="GO:0005886">
    <property type="term" value="C:plasma membrane"/>
    <property type="evidence" value="ECO:0007669"/>
    <property type="project" value="TreeGrafter"/>
</dbReference>
<organism evidence="3 5">
    <name type="scientific">Legionella moravica</name>
    <dbReference type="NCBI Taxonomy" id="39962"/>
    <lineage>
        <taxon>Bacteria</taxon>
        <taxon>Pseudomonadati</taxon>
        <taxon>Pseudomonadota</taxon>
        <taxon>Gammaproteobacteria</taxon>
        <taxon>Legionellales</taxon>
        <taxon>Legionellaceae</taxon>
        <taxon>Legionella</taxon>
    </lineage>
</organism>
<evidence type="ECO:0000256" key="1">
    <source>
        <dbReference type="SAM" id="Phobius"/>
    </source>
</evidence>
<dbReference type="OrthoDB" id="9811967at2"/>
<dbReference type="Proteomes" id="UP000254040">
    <property type="component" value="Unassembled WGS sequence"/>
</dbReference>
<dbReference type="Proteomes" id="UP000054985">
    <property type="component" value="Unassembled WGS sequence"/>
</dbReference>
<dbReference type="STRING" id="39962.Lmor_1102"/>
<dbReference type="PANTHER" id="PTHR38684">
    <property type="entry name" value="PROTEIN AMPE"/>
    <property type="match status" value="1"/>
</dbReference>
<feature type="transmembrane region" description="Helical" evidence="1">
    <location>
        <begin position="174"/>
        <end position="195"/>
    </location>
</feature>
<dbReference type="GO" id="GO:0046677">
    <property type="term" value="P:response to antibiotic"/>
    <property type="evidence" value="ECO:0007669"/>
    <property type="project" value="TreeGrafter"/>
</dbReference>
<sequence length="250" mass="28626">MKLLVVVLCLLSERFLIHSLSYQRFSWFGDYFLMITNAIEKRIHSDNPWVYLAAIILPITLLTSIIYLVFHNLFFGFTGLLLSTLIFFYCLGPQNAFYPLTESDSKTEDSESVGDYFALVNSQLFAVIFWYILAGPIVVLIYRLFTLCKNYNEVSQQAKQVTEILEWVPARITALLFLLVGNFQRGFATFLQYVLNSPDSNYRLLSECGLQAVRVNESDKIPIPNAEALVEHATIVFVVFIALFTLVAWL</sequence>
<dbReference type="EMBL" id="LNYN01000014">
    <property type="protein sequence ID" value="KTD35655.1"/>
    <property type="molecule type" value="Genomic_DNA"/>
</dbReference>
<reference evidence="3 5" key="2">
    <citation type="submission" date="2018-06" db="EMBL/GenBank/DDBJ databases">
        <authorList>
            <consortium name="Pathogen Informatics"/>
            <person name="Doyle S."/>
        </authorList>
    </citation>
    <scope>NUCLEOTIDE SEQUENCE [LARGE SCALE GENOMIC DNA]</scope>
    <source>
        <strain evidence="3 5">NCTC12239</strain>
    </source>
</reference>
<dbReference type="InterPro" id="IPR052966">
    <property type="entry name" value="Beta-lactamase_Reg"/>
</dbReference>
<evidence type="ECO:0000313" key="2">
    <source>
        <dbReference type="EMBL" id="KTD35655.1"/>
    </source>
</evidence>
<reference evidence="2 4" key="1">
    <citation type="submission" date="2015-11" db="EMBL/GenBank/DDBJ databases">
        <title>Genomic analysis of 38 Legionella species identifies large and diverse effector repertoires.</title>
        <authorList>
            <person name="Burstein D."/>
            <person name="Amaro F."/>
            <person name="Zusman T."/>
            <person name="Lifshitz Z."/>
            <person name="Cohen O."/>
            <person name="Gilbert J.A."/>
            <person name="Pupko T."/>
            <person name="Shuman H.A."/>
            <person name="Segal G."/>
        </authorList>
    </citation>
    <scope>NUCLEOTIDE SEQUENCE [LARGE SCALE GENOMIC DNA]</scope>
    <source>
        <strain evidence="2 4">ATCC 43877</strain>
    </source>
</reference>
<dbReference type="RefSeq" id="WP_028384626.1">
    <property type="nucleotide sequence ID" value="NZ_CAAAJG010000014.1"/>
</dbReference>
<evidence type="ECO:0000313" key="4">
    <source>
        <dbReference type="Proteomes" id="UP000054985"/>
    </source>
</evidence>
<feature type="transmembrane region" description="Helical" evidence="1">
    <location>
        <begin position="49"/>
        <end position="70"/>
    </location>
</feature>
<keyword evidence="1" id="KW-0812">Transmembrane</keyword>
<dbReference type="AlphaFoldDB" id="A0A378JVQ5"/>
<feature type="transmembrane region" description="Helical" evidence="1">
    <location>
        <begin position="116"/>
        <end position="142"/>
    </location>
</feature>
<keyword evidence="1" id="KW-0472">Membrane</keyword>
<gene>
    <name evidence="2" type="ORF">Lmor_1102</name>
    <name evidence="3" type="ORF">NCTC12239_01724</name>
</gene>
<proteinExistence type="predicted"/>
<feature type="transmembrane region" description="Helical" evidence="1">
    <location>
        <begin position="229"/>
        <end position="249"/>
    </location>
</feature>
<keyword evidence="1" id="KW-1133">Transmembrane helix</keyword>
<dbReference type="PANTHER" id="PTHR38684:SF1">
    <property type="entry name" value="PROTEIN AMPE"/>
    <property type="match status" value="1"/>
</dbReference>
<dbReference type="EMBL" id="UGOG01000001">
    <property type="protein sequence ID" value="STX62785.1"/>
    <property type="molecule type" value="Genomic_DNA"/>
</dbReference>
<name>A0A378JVQ5_9GAMM</name>
<dbReference type="Pfam" id="PF17113">
    <property type="entry name" value="AmpE"/>
    <property type="match status" value="1"/>
</dbReference>
<dbReference type="InterPro" id="IPR031347">
    <property type="entry name" value="AmpE"/>
</dbReference>
<evidence type="ECO:0000313" key="3">
    <source>
        <dbReference type="EMBL" id="STX62785.1"/>
    </source>
</evidence>